<feature type="non-terminal residue" evidence="2">
    <location>
        <position position="1"/>
    </location>
</feature>
<dbReference type="GO" id="GO:0016301">
    <property type="term" value="F:kinase activity"/>
    <property type="evidence" value="ECO:0007669"/>
    <property type="project" value="InterPro"/>
</dbReference>
<reference evidence="3" key="1">
    <citation type="submission" date="2017-09" db="EMBL/GenBank/DDBJ databases">
        <title>Depth-based differentiation of microbial function through sediment-hosted aquifers and enrichment of novel symbionts in the deep terrestrial subsurface.</title>
        <authorList>
            <person name="Probst A.J."/>
            <person name="Ladd B."/>
            <person name="Jarett J.K."/>
            <person name="Geller-Mcgrath D.E."/>
            <person name="Sieber C.M.K."/>
            <person name="Emerson J.B."/>
            <person name="Anantharaman K."/>
            <person name="Thomas B.C."/>
            <person name="Malmstrom R."/>
            <person name="Stieglmeier M."/>
            <person name="Klingl A."/>
            <person name="Woyke T."/>
            <person name="Ryan C.M."/>
            <person name="Banfield J.F."/>
        </authorList>
    </citation>
    <scope>NUCLEOTIDE SEQUENCE [LARGE SCALE GENOMIC DNA]</scope>
</reference>
<dbReference type="InterPro" id="IPR017438">
    <property type="entry name" value="ATP-NAD_kinase_N"/>
</dbReference>
<feature type="domain" description="DAGKc" evidence="1">
    <location>
        <begin position="10"/>
        <end position="111"/>
    </location>
</feature>
<evidence type="ECO:0000313" key="3">
    <source>
        <dbReference type="Proteomes" id="UP000230557"/>
    </source>
</evidence>
<dbReference type="InterPro" id="IPR001206">
    <property type="entry name" value="Diacylglycerol_kinase_cat_dom"/>
</dbReference>
<protein>
    <recommendedName>
        <fullName evidence="1">DAGKc domain-containing protein</fullName>
    </recommendedName>
</protein>
<dbReference type="EMBL" id="PFAJ01000070">
    <property type="protein sequence ID" value="PIR96696.1"/>
    <property type="molecule type" value="Genomic_DNA"/>
</dbReference>
<dbReference type="AlphaFoldDB" id="A0A2H0VC83"/>
<dbReference type="InterPro" id="IPR016064">
    <property type="entry name" value="NAD/diacylglycerol_kinase_sf"/>
</dbReference>
<dbReference type="Gene3D" id="3.40.50.10330">
    <property type="entry name" value="Probable inorganic polyphosphate/atp-NAD kinase, domain 1"/>
    <property type="match status" value="1"/>
</dbReference>
<proteinExistence type="predicted"/>
<dbReference type="Gene3D" id="2.60.200.40">
    <property type="match status" value="1"/>
</dbReference>
<dbReference type="Proteomes" id="UP000230557">
    <property type="component" value="Unassembled WGS sequence"/>
</dbReference>
<organism evidence="2 3">
    <name type="scientific">Candidatus Doudnabacteria bacterium CG10_big_fil_rev_8_21_14_0_10_41_10</name>
    <dbReference type="NCBI Taxonomy" id="1974551"/>
    <lineage>
        <taxon>Bacteria</taxon>
        <taxon>Candidatus Doudnaibacteriota</taxon>
    </lineage>
</organism>
<evidence type="ECO:0000313" key="2">
    <source>
        <dbReference type="EMBL" id="PIR96696.1"/>
    </source>
</evidence>
<evidence type="ECO:0000259" key="1">
    <source>
        <dbReference type="Pfam" id="PF00781"/>
    </source>
</evidence>
<name>A0A2H0VC83_9BACT</name>
<dbReference type="SUPFAM" id="SSF111331">
    <property type="entry name" value="NAD kinase/diacylglycerol kinase-like"/>
    <property type="match status" value="1"/>
</dbReference>
<dbReference type="Pfam" id="PF00781">
    <property type="entry name" value="DAGK_cat"/>
    <property type="match status" value="1"/>
</dbReference>
<sequence>DGRNFELYQTHLLSLLGEYQISGETARVTKLRRVEDLVATALAHNAKTLVVVGGDKTLSEVIRLCLGKKITLAFIPLNSRTEVGKIIGITCLDQAIATIARRRVEDLDVARIGDEYFISTISFGPLAGLKETGRATQREKGFGLKNLMQMKAVEIGLKLDDSYQVTDKLFGAMIINTRDSSGCMASSEKNKLGNPVDGVLDIVLLSKLSKFEMWRYRRMLYGRCFEALPGSSVMRAKKIEIISPEGLPLFLSGEIFRKSPAVIEMSKEKIRLVVGRKRQF</sequence>
<accession>A0A2H0VC83</accession>
<gene>
    <name evidence="2" type="ORF">COT91_05540</name>
</gene>
<comment type="caution">
    <text evidence="2">The sequence shown here is derived from an EMBL/GenBank/DDBJ whole genome shotgun (WGS) entry which is preliminary data.</text>
</comment>